<dbReference type="OrthoDB" id="3193769at2"/>
<dbReference type="PANTHER" id="PTHR35004:SF8">
    <property type="entry name" value="TRANSPOSASE RV3428C-RELATED"/>
    <property type="match status" value="1"/>
</dbReference>
<evidence type="ECO:0000259" key="1">
    <source>
        <dbReference type="PROSITE" id="PS50994"/>
    </source>
</evidence>
<dbReference type="PANTHER" id="PTHR35004">
    <property type="entry name" value="TRANSPOSASE RV3428C-RELATED"/>
    <property type="match status" value="1"/>
</dbReference>
<name>A0A3A9AF15_9FIRM</name>
<organism evidence="2 3">
    <name type="scientific">Parablautia intestinalis</name>
    <dbReference type="NCBI Taxonomy" id="2320100"/>
    <lineage>
        <taxon>Bacteria</taxon>
        <taxon>Bacillati</taxon>
        <taxon>Bacillota</taxon>
        <taxon>Clostridia</taxon>
        <taxon>Lachnospirales</taxon>
        <taxon>Lachnospiraceae</taxon>
        <taxon>Parablautia</taxon>
    </lineage>
</organism>
<evidence type="ECO:0000313" key="3">
    <source>
        <dbReference type="Proteomes" id="UP000280696"/>
    </source>
</evidence>
<proteinExistence type="predicted"/>
<comment type="caution">
    <text evidence="2">The sequence shown here is derived from an EMBL/GenBank/DDBJ whole genome shotgun (WGS) entry which is preliminary data.</text>
</comment>
<dbReference type="InterPro" id="IPR036397">
    <property type="entry name" value="RNaseH_sf"/>
</dbReference>
<dbReference type="EMBL" id="RAYQ01000017">
    <property type="protein sequence ID" value="RKI89987.1"/>
    <property type="molecule type" value="Genomic_DNA"/>
</dbReference>
<dbReference type="PROSITE" id="PS50994">
    <property type="entry name" value="INTEGRASE"/>
    <property type="match status" value="1"/>
</dbReference>
<sequence length="323" mass="36773">MYKKTKPRSVMELLNKNLSEREVAAILGCSRNTVSEIKELCRQQGMTWDDIQDMTDDGLYDILYPKKFKRTTNYVPVDYAYVHSELKKTGVTMKLLWEEYRDRCVSEGRGYCAYPTFTVNYYKYTGEKNYTSHIQHKPGVEVEVDWSGPTMSYVDVDTGEIITAYLFVATLPYSQYGYVEATTDMKEKAWLECHVHMFEFFEGTPVKIVCDNLKTGVVSHPKKGEIILNDAYLALGEYYMTAIMPTGVKKPKQKASVEGSVGKIATAVIAKLRNEIFTSLGSLNSAIRKAVKEYNDRPFQKRCRISRPTSAAIPIVATWQNPA</sequence>
<reference evidence="2 3" key="1">
    <citation type="submission" date="2018-09" db="EMBL/GenBank/DDBJ databases">
        <title>Murine metabolic-syndrome-specific gut microbial biobank.</title>
        <authorList>
            <person name="Liu C."/>
        </authorList>
    </citation>
    <scope>NUCLEOTIDE SEQUENCE [LARGE SCALE GENOMIC DNA]</scope>
    <source>
        <strain evidence="2 3">0.1xD8-82</strain>
    </source>
</reference>
<dbReference type="InterPro" id="IPR001584">
    <property type="entry name" value="Integrase_cat-core"/>
</dbReference>
<dbReference type="AlphaFoldDB" id="A0A3A9AF15"/>
<dbReference type="GO" id="GO:0003676">
    <property type="term" value="F:nucleic acid binding"/>
    <property type="evidence" value="ECO:0007669"/>
    <property type="project" value="InterPro"/>
</dbReference>
<dbReference type="GO" id="GO:0015074">
    <property type="term" value="P:DNA integration"/>
    <property type="evidence" value="ECO:0007669"/>
    <property type="project" value="InterPro"/>
</dbReference>
<keyword evidence="3" id="KW-1185">Reference proteome</keyword>
<dbReference type="NCBIfam" id="NF033546">
    <property type="entry name" value="transpos_IS21"/>
    <property type="match status" value="1"/>
</dbReference>
<dbReference type="Gene3D" id="3.30.420.10">
    <property type="entry name" value="Ribonuclease H-like superfamily/Ribonuclease H"/>
    <property type="match status" value="1"/>
</dbReference>
<protein>
    <submittedName>
        <fullName evidence="2">IS21 family transposase</fullName>
    </submittedName>
</protein>
<feature type="domain" description="Integrase catalytic" evidence="1">
    <location>
        <begin position="134"/>
        <end position="322"/>
    </location>
</feature>
<dbReference type="Proteomes" id="UP000280696">
    <property type="component" value="Unassembled WGS sequence"/>
</dbReference>
<gene>
    <name evidence="2" type="ORF">D7V94_15255</name>
</gene>
<evidence type="ECO:0000313" key="2">
    <source>
        <dbReference type="EMBL" id="RKI89987.1"/>
    </source>
</evidence>
<accession>A0A3A9AF15</accession>